<dbReference type="EMBL" id="CP011452">
    <property type="protein sequence ID" value="AKH42039.1"/>
    <property type="molecule type" value="Genomic_DNA"/>
</dbReference>
<organism evidence="1 2">
    <name type="scientific">Croceibacterium atlanticum</name>
    <dbReference type="NCBI Taxonomy" id="1267766"/>
    <lineage>
        <taxon>Bacteria</taxon>
        <taxon>Pseudomonadati</taxon>
        <taxon>Pseudomonadota</taxon>
        <taxon>Alphaproteobacteria</taxon>
        <taxon>Sphingomonadales</taxon>
        <taxon>Erythrobacteraceae</taxon>
        <taxon>Croceibacterium</taxon>
    </lineage>
</organism>
<dbReference type="RefSeq" id="WP_046902949.1">
    <property type="nucleotide sequence ID" value="NZ_CP011452.2"/>
</dbReference>
<dbReference type="OrthoDB" id="7581964at2"/>
<gene>
    <name evidence="1" type="ORF">WYH_00991</name>
</gene>
<reference evidence="1" key="1">
    <citation type="submission" date="2015-05" db="EMBL/GenBank/DDBJ databases">
        <title>The complete genome of Altererythrobacter atlanticus strain 26DY36.</title>
        <authorList>
            <person name="Wu Y.-H."/>
            <person name="Cheng H."/>
            <person name="Wu X.-W."/>
        </authorList>
    </citation>
    <scope>NUCLEOTIDE SEQUENCE [LARGE SCALE GENOMIC DNA]</scope>
    <source>
        <strain evidence="1">26DY36</strain>
    </source>
</reference>
<dbReference type="Proteomes" id="UP000034392">
    <property type="component" value="Chromosome"/>
</dbReference>
<evidence type="ECO:0000313" key="2">
    <source>
        <dbReference type="Proteomes" id="UP000034392"/>
    </source>
</evidence>
<evidence type="ECO:0000313" key="1">
    <source>
        <dbReference type="EMBL" id="AKH42039.1"/>
    </source>
</evidence>
<protein>
    <submittedName>
        <fullName evidence="1">Uncharacterized protein</fullName>
    </submittedName>
</protein>
<dbReference type="InterPro" id="IPR003844">
    <property type="entry name" value="UPF0060"/>
</dbReference>
<dbReference type="AlphaFoldDB" id="A0A0F7KR33"/>
<dbReference type="Pfam" id="PF02694">
    <property type="entry name" value="UPF0060"/>
    <property type="match status" value="1"/>
</dbReference>
<proteinExistence type="predicted"/>
<name>A0A0F7KR33_9SPHN</name>
<keyword evidence="2" id="KW-1185">Reference proteome</keyword>
<accession>A0A0F7KR33</accession>
<sequence length="67" mass="7284">MNTVLSLLVLAAIAMIGGAYFLWRKVGATQQVWLMLILAVVMIVNVLIWTLPDETGTAPVDRAGEVE</sequence>
<dbReference type="KEGG" id="aay:WYH_00991"/>
<dbReference type="GO" id="GO:0016020">
    <property type="term" value="C:membrane"/>
    <property type="evidence" value="ECO:0007669"/>
    <property type="project" value="InterPro"/>
</dbReference>
<dbReference type="PATRIC" id="fig|1267766.3.peg.996"/>